<gene>
    <name evidence="1" type="ORF">FK219_007840</name>
</gene>
<accession>A0A9E5JPB1</accession>
<dbReference type="AlphaFoldDB" id="A0A9E5JPB1"/>
<reference evidence="1 2" key="1">
    <citation type="submission" date="2020-03" db="EMBL/GenBank/DDBJ databases">
        <title>Chryseoglobus sp. isolated from a deep-sea seamount.</title>
        <authorList>
            <person name="Zhang D.-C."/>
        </authorList>
    </citation>
    <scope>NUCLEOTIDE SEQUENCE [LARGE SCALE GENOMIC DNA]</scope>
    <source>
        <strain evidence="1 2">KN1116</strain>
    </source>
</reference>
<comment type="caution">
    <text evidence="1">The sequence shown here is derived from an EMBL/GenBank/DDBJ whole genome shotgun (WGS) entry which is preliminary data.</text>
</comment>
<evidence type="ECO:0000313" key="2">
    <source>
        <dbReference type="Proteomes" id="UP000818266"/>
    </source>
</evidence>
<evidence type="ECO:0000313" key="1">
    <source>
        <dbReference type="EMBL" id="NHF63150.1"/>
    </source>
</evidence>
<name>A0A9E5JPB1_9MICO</name>
<dbReference type="EMBL" id="VIKT02000011">
    <property type="protein sequence ID" value="NHF63150.1"/>
    <property type="molecule type" value="Genomic_DNA"/>
</dbReference>
<sequence>MTTIALILLALLAAGIGATIIAIMRDGYRRVPRARPLREYERDDHYRA</sequence>
<protein>
    <submittedName>
        <fullName evidence="1">Uncharacterized protein</fullName>
    </submittedName>
</protein>
<organism evidence="1 2">
    <name type="scientific">Microcella pacifica</name>
    <dbReference type="NCBI Taxonomy" id="2591847"/>
    <lineage>
        <taxon>Bacteria</taxon>
        <taxon>Bacillati</taxon>
        <taxon>Actinomycetota</taxon>
        <taxon>Actinomycetes</taxon>
        <taxon>Micrococcales</taxon>
        <taxon>Microbacteriaceae</taxon>
        <taxon>Microcella</taxon>
    </lineage>
</organism>
<dbReference type="RefSeq" id="WP_165638079.1">
    <property type="nucleotide sequence ID" value="NZ_VIKT02000011.1"/>
</dbReference>
<proteinExistence type="predicted"/>
<dbReference type="Proteomes" id="UP000818266">
    <property type="component" value="Unassembled WGS sequence"/>
</dbReference>
<keyword evidence="2" id="KW-1185">Reference proteome</keyword>